<accession>A0AAU0EYG2</accession>
<dbReference type="KEGG" id="bpor:BPO_0539"/>
<dbReference type="PANTHER" id="PTHR11851">
    <property type="entry name" value="METALLOPROTEASE"/>
    <property type="match status" value="1"/>
</dbReference>
<reference evidence="2" key="1">
    <citation type="submission" date="2023-10" db="EMBL/GenBank/DDBJ databases">
        <title>Characterization and whole genome sequencing of a novel strain of Bergeyella porcorum QD2021 isolated from pig.</title>
        <authorList>
            <person name="Liu G."/>
            <person name="Chen C."/>
            <person name="Han X."/>
        </authorList>
    </citation>
    <scope>NUCLEOTIDE SEQUENCE</scope>
    <source>
        <strain evidence="2">QD2021</strain>
    </source>
</reference>
<evidence type="ECO:0000313" key="3">
    <source>
        <dbReference type="Proteomes" id="UP001432059"/>
    </source>
</evidence>
<gene>
    <name evidence="2" type="ORF">BPO_0539</name>
</gene>
<protein>
    <submittedName>
        <fullName evidence="2">Peptidase M16</fullName>
    </submittedName>
</protein>
<evidence type="ECO:0000259" key="1">
    <source>
        <dbReference type="Pfam" id="PF05193"/>
    </source>
</evidence>
<name>A0AAU0EYG2_9FLAO</name>
<dbReference type="GO" id="GO:0046872">
    <property type="term" value="F:metal ion binding"/>
    <property type="evidence" value="ECO:0007669"/>
    <property type="project" value="InterPro"/>
</dbReference>
<feature type="domain" description="Peptidase M16 C-terminal" evidence="1">
    <location>
        <begin position="90"/>
        <end position="268"/>
    </location>
</feature>
<dbReference type="Pfam" id="PF05193">
    <property type="entry name" value="Peptidase_M16_C"/>
    <property type="match status" value="1"/>
</dbReference>
<dbReference type="Gene3D" id="3.30.830.10">
    <property type="entry name" value="Metalloenzyme, LuxS/M16 peptidase-like"/>
    <property type="match status" value="2"/>
</dbReference>
<keyword evidence="3" id="KW-1185">Reference proteome</keyword>
<organism evidence="2 3">
    <name type="scientific">Bergeyella porcorum</name>
    <dbReference type="NCBI Taxonomy" id="1735111"/>
    <lineage>
        <taxon>Bacteria</taxon>
        <taxon>Pseudomonadati</taxon>
        <taxon>Bacteroidota</taxon>
        <taxon>Flavobacteriia</taxon>
        <taxon>Flavobacteriales</taxon>
        <taxon>Weeksellaceae</taxon>
        <taxon>Bergeyella</taxon>
    </lineage>
</organism>
<dbReference type="Proteomes" id="UP001432059">
    <property type="component" value="Chromosome"/>
</dbReference>
<dbReference type="RefSeq" id="WP_327984843.1">
    <property type="nucleotide sequence ID" value="NZ_CP136426.1"/>
</dbReference>
<sequence>MGARVSYSDDGGRASSLSKYFNEVFGYFAEGALNPKFTQAEFDALKARTIEGLKSDEKNVGSAAARMGSVFTYGKNHPFSEFETEEKIKNLSLADVENYYKKYYVPNNAYLIFVGDITPAEAKKLSEKYFSGWKKTKLNIADLPKVAEVSKTEIAVVNMPNAVQSVVEVNYPVNLTKKDPDFYAVQVASTILGGDFNSRLNMNLREKHGWTYGARGGVSDSRYIGRFSTSATVRNSVTDSAVVETIKEMRAMTLNKIDNQELENVKAKFLGNFVLSLEKPETVARQALIKKTSGLSDDFYANYIQNINKVTVDDVLRVSKKYFRPEQAKIVVTGKAEEIGEGLKKLGYPVSFFDAYGNSIEDPAKNKKQANVTAQQIAENYIKAIGGKANVDKVKTVLQSGKISMMGMEGEYVAKNAFPDKVNNVIKIMGAEIKNVFDGNKGYASQMGNRMDMDAKQIATMKGQNNVFPVLSAGFADSKVDGIVNLNGNDHYKVANTAAKKVEYYDVKTGLLSKTETTTSTPQGEITSVANYSEYKTFDGVLFATVTEMQVGPQTFKITLDKVEVNKNVSDADFQ</sequence>
<dbReference type="EMBL" id="CP136426">
    <property type="protein sequence ID" value="WOC51186.1"/>
    <property type="molecule type" value="Genomic_DNA"/>
</dbReference>
<dbReference type="InterPro" id="IPR011249">
    <property type="entry name" value="Metalloenz_LuxS/M16"/>
</dbReference>
<evidence type="ECO:0000313" key="2">
    <source>
        <dbReference type="EMBL" id="WOC51186.1"/>
    </source>
</evidence>
<dbReference type="AlphaFoldDB" id="A0AAU0EYG2"/>
<dbReference type="SUPFAM" id="SSF63411">
    <property type="entry name" value="LuxS/MPP-like metallohydrolase"/>
    <property type="match status" value="2"/>
</dbReference>
<dbReference type="InterPro" id="IPR050361">
    <property type="entry name" value="MPP/UQCRC_Complex"/>
</dbReference>
<dbReference type="InterPro" id="IPR007863">
    <property type="entry name" value="Peptidase_M16_C"/>
</dbReference>
<proteinExistence type="predicted"/>